<dbReference type="PANTHER" id="PTHR34145">
    <property type="entry name" value="OS02G0105600 PROTEIN"/>
    <property type="match status" value="1"/>
</dbReference>
<gene>
    <name evidence="2" type="ORF">ACH5RR_022842</name>
</gene>
<dbReference type="EMBL" id="JBJUIK010000010">
    <property type="protein sequence ID" value="KAL3515940.1"/>
    <property type="molecule type" value="Genomic_DNA"/>
</dbReference>
<feature type="domain" description="FBD" evidence="1">
    <location>
        <begin position="152"/>
        <end position="188"/>
    </location>
</feature>
<dbReference type="InterPro" id="IPR006566">
    <property type="entry name" value="FBD"/>
</dbReference>
<dbReference type="AlphaFoldDB" id="A0ABD2ZCC9"/>
<evidence type="ECO:0000259" key="1">
    <source>
        <dbReference type="Pfam" id="PF08387"/>
    </source>
</evidence>
<dbReference type="Pfam" id="PF08387">
    <property type="entry name" value="FBD"/>
    <property type="match status" value="1"/>
</dbReference>
<organism evidence="2 3">
    <name type="scientific">Cinchona calisaya</name>
    <dbReference type="NCBI Taxonomy" id="153742"/>
    <lineage>
        <taxon>Eukaryota</taxon>
        <taxon>Viridiplantae</taxon>
        <taxon>Streptophyta</taxon>
        <taxon>Embryophyta</taxon>
        <taxon>Tracheophyta</taxon>
        <taxon>Spermatophyta</taxon>
        <taxon>Magnoliopsida</taxon>
        <taxon>eudicotyledons</taxon>
        <taxon>Gunneridae</taxon>
        <taxon>Pentapetalae</taxon>
        <taxon>asterids</taxon>
        <taxon>lamiids</taxon>
        <taxon>Gentianales</taxon>
        <taxon>Rubiaceae</taxon>
        <taxon>Cinchonoideae</taxon>
        <taxon>Cinchoneae</taxon>
        <taxon>Cinchona</taxon>
    </lineage>
</organism>
<keyword evidence="3" id="KW-1185">Reference proteome</keyword>
<dbReference type="InterPro" id="IPR053772">
    <property type="entry name" value="At1g61320/At1g61330-like"/>
</dbReference>
<name>A0ABD2ZCC9_9GENT</name>
<dbReference type="Proteomes" id="UP001630127">
    <property type="component" value="Unassembled WGS sequence"/>
</dbReference>
<proteinExistence type="predicted"/>
<sequence>MSGEVLEFILHNYQYLEHLVVRGSNNLINVEVSGPLALKHLEICFCYNIECLTKRDADLVSLKVSSVDTLVLNNVQMLTEVHVYSYSPTGVRGVIAGLSCYLLKLEILTLCIAYDEAKQVSSNLEKLVIKMNWVSKTVRRRRKLGKTINYSLQRLKVFELSGFLGCTSDIELVKYFLENAAAFEKIIISPRCDPGDLCCLKFDYRSEETEKERDARRRAEQHLCRLIPSRVELVIL</sequence>
<evidence type="ECO:0000313" key="2">
    <source>
        <dbReference type="EMBL" id="KAL3515940.1"/>
    </source>
</evidence>
<evidence type="ECO:0000313" key="3">
    <source>
        <dbReference type="Proteomes" id="UP001630127"/>
    </source>
</evidence>
<comment type="caution">
    <text evidence="2">The sequence shown here is derived from an EMBL/GenBank/DDBJ whole genome shotgun (WGS) entry which is preliminary data.</text>
</comment>
<protein>
    <recommendedName>
        <fullName evidence="1">FBD domain-containing protein</fullName>
    </recommendedName>
</protein>
<accession>A0ABD2ZCC9</accession>
<dbReference type="PANTHER" id="PTHR34145:SF68">
    <property type="entry name" value="FBD DOMAIN-CONTAINING PROTEIN"/>
    <property type="match status" value="1"/>
</dbReference>
<reference evidence="2 3" key="1">
    <citation type="submission" date="2024-11" db="EMBL/GenBank/DDBJ databases">
        <title>A near-complete genome assembly of Cinchona calisaya.</title>
        <authorList>
            <person name="Lian D.C."/>
            <person name="Zhao X.W."/>
            <person name="Wei L."/>
        </authorList>
    </citation>
    <scope>NUCLEOTIDE SEQUENCE [LARGE SCALE GENOMIC DNA]</scope>
    <source>
        <tissue evidence="2">Nenye</tissue>
    </source>
</reference>